<evidence type="ECO:0000256" key="5">
    <source>
        <dbReference type="ARBA" id="ARBA00023204"/>
    </source>
</evidence>
<dbReference type="KEGG" id="dsc:ABOD76_06740"/>
<protein>
    <recommendedName>
        <fullName evidence="3">DNA-3-methyladenine glycosylase II</fullName>
        <ecNumber evidence="3">3.2.2.21</ecNumber>
    </recommendedName>
</protein>
<accession>A0AAU7UC28</accession>
<dbReference type="FunFam" id="1.10.340.30:FF:000004">
    <property type="entry name" value="DNA-3-methyladenine glycosylase II"/>
    <property type="match status" value="1"/>
</dbReference>
<dbReference type="PANTHER" id="PTHR43003:SF5">
    <property type="entry name" value="DNA-3-METHYLADENINE GLYCOSYLASE"/>
    <property type="match status" value="1"/>
</dbReference>
<reference evidence="7" key="1">
    <citation type="submission" date="2024-06" db="EMBL/GenBank/DDBJ databases">
        <title>Draft Genome Sequence of Deinococcus sonorensis Type Strain KR-87, a Biofilm Producing Representative of the Genus Deinococcus.</title>
        <authorList>
            <person name="Boren L.S."/>
            <person name="Grosso R.A."/>
            <person name="Hugenberg-Cox A.N."/>
            <person name="Hill J.T.E."/>
            <person name="Albert C.M."/>
            <person name="Tuohy J.M."/>
        </authorList>
    </citation>
    <scope>NUCLEOTIDE SEQUENCE</scope>
    <source>
        <strain evidence="7">KR-87</strain>
    </source>
</reference>
<dbReference type="SMART" id="SM00478">
    <property type="entry name" value="ENDO3c"/>
    <property type="match status" value="1"/>
</dbReference>
<dbReference type="GO" id="GO:0032131">
    <property type="term" value="F:alkylated DNA binding"/>
    <property type="evidence" value="ECO:0007669"/>
    <property type="project" value="TreeGrafter"/>
</dbReference>
<dbReference type="EMBL" id="CP158299">
    <property type="protein sequence ID" value="XBV85996.1"/>
    <property type="molecule type" value="Genomic_DNA"/>
</dbReference>
<evidence type="ECO:0000256" key="4">
    <source>
        <dbReference type="ARBA" id="ARBA00022763"/>
    </source>
</evidence>
<dbReference type="InterPro" id="IPR003265">
    <property type="entry name" value="HhH-GPD_domain"/>
</dbReference>
<dbReference type="Pfam" id="PF00730">
    <property type="entry name" value="HhH-GPD"/>
    <property type="match status" value="1"/>
</dbReference>
<dbReference type="PROSITE" id="PS00715">
    <property type="entry name" value="SIGMA70_1"/>
    <property type="match status" value="1"/>
</dbReference>
<keyword evidence="4" id="KW-0227">DNA damage</keyword>
<dbReference type="PANTHER" id="PTHR43003">
    <property type="entry name" value="DNA-3-METHYLADENINE GLYCOSYLASE"/>
    <property type="match status" value="1"/>
</dbReference>
<dbReference type="GO" id="GO:0006352">
    <property type="term" value="P:DNA-templated transcription initiation"/>
    <property type="evidence" value="ECO:0007669"/>
    <property type="project" value="InterPro"/>
</dbReference>
<dbReference type="GO" id="GO:0003700">
    <property type="term" value="F:DNA-binding transcription factor activity"/>
    <property type="evidence" value="ECO:0007669"/>
    <property type="project" value="InterPro"/>
</dbReference>
<evidence type="ECO:0000256" key="3">
    <source>
        <dbReference type="ARBA" id="ARBA00012000"/>
    </source>
</evidence>
<dbReference type="GO" id="GO:0008725">
    <property type="term" value="F:DNA-3-methyladenine glycosylase activity"/>
    <property type="evidence" value="ECO:0007669"/>
    <property type="project" value="TreeGrafter"/>
</dbReference>
<comment type="similarity">
    <text evidence="2">Belongs to the alkylbase DNA glycosidase AlkA family.</text>
</comment>
<evidence type="ECO:0000256" key="2">
    <source>
        <dbReference type="ARBA" id="ARBA00010817"/>
    </source>
</evidence>
<evidence type="ECO:0000256" key="1">
    <source>
        <dbReference type="ARBA" id="ARBA00000086"/>
    </source>
</evidence>
<gene>
    <name evidence="7" type="ORF">ABOD76_06740</name>
</gene>
<dbReference type="GO" id="GO:0005737">
    <property type="term" value="C:cytoplasm"/>
    <property type="evidence" value="ECO:0007669"/>
    <property type="project" value="TreeGrafter"/>
</dbReference>
<organism evidence="7">
    <name type="scientific">Deinococcus sonorensis KR-87</name>
    <dbReference type="NCBI Taxonomy" id="694439"/>
    <lineage>
        <taxon>Bacteria</taxon>
        <taxon>Thermotogati</taxon>
        <taxon>Deinococcota</taxon>
        <taxon>Deinococci</taxon>
        <taxon>Deinococcales</taxon>
        <taxon>Deinococcaceae</taxon>
        <taxon>Deinococcus</taxon>
    </lineage>
</organism>
<evidence type="ECO:0000259" key="6">
    <source>
        <dbReference type="PROSITE" id="PS00715"/>
    </source>
</evidence>
<dbReference type="EC" id="3.2.2.21" evidence="3"/>
<dbReference type="InterPro" id="IPR051912">
    <property type="entry name" value="Alkylbase_DNA_Glycosylase/TA"/>
</dbReference>
<dbReference type="GO" id="GO:0006285">
    <property type="term" value="P:base-excision repair, AP site formation"/>
    <property type="evidence" value="ECO:0007669"/>
    <property type="project" value="TreeGrafter"/>
</dbReference>
<feature type="domain" description="RNA polymerase sigma-70" evidence="6">
    <location>
        <begin position="144"/>
        <end position="157"/>
    </location>
</feature>
<comment type="catalytic activity">
    <reaction evidence="1">
        <text>Hydrolysis of alkylated DNA, releasing 3-methyladenine, 3-methylguanine, 7-methylguanine and 7-methyladenine.</text>
        <dbReference type="EC" id="3.2.2.21"/>
    </reaction>
</comment>
<keyword evidence="5" id="KW-0234">DNA repair</keyword>
<dbReference type="AlphaFoldDB" id="A0AAU7UC28"/>
<dbReference type="InterPro" id="IPR011257">
    <property type="entry name" value="DNA_glycosylase"/>
</dbReference>
<dbReference type="GO" id="GO:0032993">
    <property type="term" value="C:protein-DNA complex"/>
    <property type="evidence" value="ECO:0007669"/>
    <property type="project" value="TreeGrafter"/>
</dbReference>
<dbReference type="SUPFAM" id="SSF48150">
    <property type="entry name" value="DNA-glycosylase"/>
    <property type="match status" value="1"/>
</dbReference>
<dbReference type="CDD" id="cd00056">
    <property type="entry name" value="ENDO3c"/>
    <property type="match status" value="1"/>
</dbReference>
<dbReference type="GO" id="GO:0043916">
    <property type="term" value="F:DNA-7-methylguanine glycosylase activity"/>
    <property type="evidence" value="ECO:0007669"/>
    <property type="project" value="TreeGrafter"/>
</dbReference>
<dbReference type="Gene3D" id="1.10.340.30">
    <property type="entry name" value="Hypothetical protein, domain 2"/>
    <property type="match status" value="1"/>
</dbReference>
<dbReference type="Gene3D" id="1.10.1670.40">
    <property type="match status" value="1"/>
</dbReference>
<sequence length="191" mass="20817">MSTDAAVQHLSRDPAMRDLIAQVGPLTPLTPTTDPFGALMRSVIGQQLSVRAAATIAGRFEAATGPDPARVLALPGEDLRALGLSWAKVRTVQAAAEAALSGRIDFQHLETLTDEQVISALSALPGIGRWTAEMYLMFALARPDVFSFGDLGLVRGLERYFPDEPPQEVVARWSPYRTLAARYFWAAPQRR</sequence>
<dbReference type="RefSeq" id="WP_350244045.1">
    <property type="nucleotide sequence ID" value="NZ_CP158299.1"/>
</dbReference>
<dbReference type="GO" id="GO:0006307">
    <property type="term" value="P:DNA alkylation repair"/>
    <property type="evidence" value="ECO:0007669"/>
    <property type="project" value="TreeGrafter"/>
</dbReference>
<dbReference type="InterPro" id="IPR000943">
    <property type="entry name" value="RNA_pol_sigma70"/>
</dbReference>
<name>A0AAU7UC28_9DEIO</name>
<proteinExistence type="inferred from homology"/>
<evidence type="ECO:0000313" key="7">
    <source>
        <dbReference type="EMBL" id="XBV85996.1"/>
    </source>
</evidence>